<feature type="non-terminal residue" evidence="1">
    <location>
        <position position="53"/>
    </location>
</feature>
<organism evidence="1">
    <name type="scientific">marine sediment metagenome</name>
    <dbReference type="NCBI Taxonomy" id="412755"/>
    <lineage>
        <taxon>unclassified sequences</taxon>
        <taxon>metagenomes</taxon>
        <taxon>ecological metagenomes</taxon>
    </lineage>
</organism>
<dbReference type="EMBL" id="BARW01015982">
    <property type="protein sequence ID" value="GAJ00948.1"/>
    <property type="molecule type" value="Genomic_DNA"/>
</dbReference>
<proteinExistence type="predicted"/>
<name>X1T6I8_9ZZZZ</name>
<evidence type="ECO:0000313" key="1">
    <source>
        <dbReference type="EMBL" id="GAJ00948.1"/>
    </source>
</evidence>
<gene>
    <name evidence="1" type="ORF">S12H4_27933</name>
</gene>
<reference evidence="1" key="1">
    <citation type="journal article" date="2014" name="Front. Microbiol.">
        <title>High frequency of phylogenetically diverse reductive dehalogenase-homologous genes in deep subseafloor sedimentary metagenomes.</title>
        <authorList>
            <person name="Kawai M."/>
            <person name="Futagami T."/>
            <person name="Toyoda A."/>
            <person name="Takaki Y."/>
            <person name="Nishi S."/>
            <person name="Hori S."/>
            <person name="Arai W."/>
            <person name="Tsubouchi T."/>
            <person name="Morono Y."/>
            <person name="Uchiyama I."/>
            <person name="Ito T."/>
            <person name="Fujiyama A."/>
            <person name="Inagaki F."/>
            <person name="Takami H."/>
        </authorList>
    </citation>
    <scope>NUCLEOTIDE SEQUENCE</scope>
    <source>
        <strain evidence="1">Expedition CK06-06</strain>
    </source>
</reference>
<protein>
    <submittedName>
        <fullName evidence="1">Uncharacterized protein</fullName>
    </submittedName>
</protein>
<dbReference type="AlphaFoldDB" id="X1T6I8"/>
<sequence length="53" mass="5784">MGLYPGDNGATSGWAGADFSVKFNPVTGRAAPVTFTWKKPSDEVTKYELWIAF</sequence>
<accession>X1T6I8</accession>
<comment type="caution">
    <text evidence="1">The sequence shown here is derived from an EMBL/GenBank/DDBJ whole genome shotgun (WGS) entry which is preliminary data.</text>
</comment>